<dbReference type="PANTHER" id="PTHR30126:SF2">
    <property type="entry name" value="HTH-TYPE TRANSCRIPTIONAL REGULATOR YJIE"/>
    <property type="match status" value="1"/>
</dbReference>
<sequence>MNLSWIDDFMVLASTGHFSRAAEERHMTQPAFSRRIRALEEWLGVELFDRSSQPARLTEAGLWFRKAAQDLQAHVARVPGEARAIAEASSQTLRFAATHALSFTFMPRWLRALEVHTNVGPVNLVSDVQQKCEALLQQHQVQFMLSHGHRQVQGPLDEAAFPSVVVGADQLLPVCAPRADGAPSHPLVSAQGTAVQLLAYSAESGLGRLLRELRGAALERLGVQPVFTAHLASVLRTMALDGRGVAWLPRMLVGDDLASGRLVVAGEPDWHLDLEIRLHRDRNALGAAGEAFWAAASAAAGAVGKA</sequence>
<evidence type="ECO:0000313" key="7">
    <source>
        <dbReference type="Proteomes" id="UP000197468"/>
    </source>
</evidence>
<dbReference type="GO" id="GO:0003700">
    <property type="term" value="F:DNA-binding transcription factor activity"/>
    <property type="evidence" value="ECO:0007669"/>
    <property type="project" value="InterPro"/>
</dbReference>
<reference evidence="6 7" key="1">
    <citation type="journal article" date="2008" name="Int. J. Syst. Evol. Microbiol.">
        <title>Description of Roseateles aquatilis sp. nov. and Roseateles terrae sp. nov., in the class Betaproteobacteria, and emended description of the genus Roseateles.</title>
        <authorList>
            <person name="Gomila M."/>
            <person name="Bowien B."/>
            <person name="Falsen E."/>
            <person name="Moore E.R."/>
            <person name="Lalucat J."/>
        </authorList>
    </citation>
    <scope>NUCLEOTIDE SEQUENCE [LARGE SCALE GENOMIC DNA]</scope>
    <source>
        <strain evidence="6 7">CCUG 48205</strain>
    </source>
</reference>
<evidence type="ECO:0000256" key="4">
    <source>
        <dbReference type="ARBA" id="ARBA00023163"/>
    </source>
</evidence>
<dbReference type="InterPro" id="IPR005119">
    <property type="entry name" value="LysR_subst-bd"/>
</dbReference>
<comment type="similarity">
    <text evidence="1">Belongs to the LysR transcriptional regulatory family.</text>
</comment>
<keyword evidence="2" id="KW-0805">Transcription regulation</keyword>
<dbReference type="SUPFAM" id="SSF53850">
    <property type="entry name" value="Periplasmic binding protein-like II"/>
    <property type="match status" value="1"/>
</dbReference>
<dbReference type="Proteomes" id="UP000197468">
    <property type="component" value="Unassembled WGS sequence"/>
</dbReference>
<dbReference type="Pfam" id="PF00126">
    <property type="entry name" value="HTH_1"/>
    <property type="match status" value="1"/>
</dbReference>
<dbReference type="AlphaFoldDB" id="A0A246J7U9"/>
<comment type="caution">
    <text evidence="6">The sequence shown here is derived from an EMBL/GenBank/DDBJ whole genome shotgun (WGS) entry which is preliminary data.</text>
</comment>
<dbReference type="Pfam" id="PF03466">
    <property type="entry name" value="LysR_substrate"/>
    <property type="match status" value="1"/>
</dbReference>
<feature type="domain" description="HTH lysR-type" evidence="5">
    <location>
        <begin position="1"/>
        <end position="58"/>
    </location>
</feature>
<evidence type="ECO:0000313" key="6">
    <source>
        <dbReference type="EMBL" id="OWQ88637.1"/>
    </source>
</evidence>
<keyword evidence="3" id="KW-0238">DNA-binding</keyword>
<keyword evidence="7" id="KW-1185">Reference proteome</keyword>
<keyword evidence="4" id="KW-0804">Transcription</keyword>
<organism evidence="6 7">
    <name type="scientific">Roseateles aquatilis</name>
    <dbReference type="NCBI Taxonomy" id="431061"/>
    <lineage>
        <taxon>Bacteria</taxon>
        <taxon>Pseudomonadati</taxon>
        <taxon>Pseudomonadota</taxon>
        <taxon>Betaproteobacteria</taxon>
        <taxon>Burkholderiales</taxon>
        <taxon>Sphaerotilaceae</taxon>
        <taxon>Roseateles</taxon>
    </lineage>
</organism>
<dbReference type="InterPro" id="IPR036390">
    <property type="entry name" value="WH_DNA-bd_sf"/>
</dbReference>
<dbReference type="PANTHER" id="PTHR30126">
    <property type="entry name" value="HTH-TYPE TRANSCRIPTIONAL REGULATOR"/>
    <property type="match status" value="1"/>
</dbReference>
<dbReference type="SUPFAM" id="SSF46785">
    <property type="entry name" value="Winged helix' DNA-binding domain"/>
    <property type="match status" value="1"/>
</dbReference>
<proteinExistence type="inferred from homology"/>
<evidence type="ECO:0000259" key="5">
    <source>
        <dbReference type="PROSITE" id="PS50931"/>
    </source>
</evidence>
<evidence type="ECO:0000256" key="1">
    <source>
        <dbReference type="ARBA" id="ARBA00009437"/>
    </source>
</evidence>
<dbReference type="InterPro" id="IPR000847">
    <property type="entry name" value="LysR_HTH_N"/>
</dbReference>
<evidence type="ECO:0000256" key="3">
    <source>
        <dbReference type="ARBA" id="ARBA00023125"/>
    </source>
</evidence>
<dbReference type="PROSITE" id="PS50931">
    <property type="entry name" value="HTH_LYSR"/>
    <property type="match status" value="1"/>
</dbReference>
<evidence type="ECO:0000256" key="2">
    <source>
        <dbReference type="ARBA" id="ARBA00023015"/>
    </source>
</evidence>
<gene>
    <name evidence="6" type="ORF">CDN99_17240</name>
</gene>
<protein>
    <submittedName>
        <fullName evidence="6">LysR family transcriptional regulator</fullName>
    </submittedName>
</protein>
<accession>A0A246J7U9</accession>
<name>A0A246J7U9_9BURK</name>
<dbReference type="OrthoDB" id="8715249at2"/>
<dbReference type="EMBL" id="NIOF01000007">
    <property type="protein sequence ID" value="OWQ88637.1"/>
    <property type="molecule type" value="Genomic_DNA"/>
</dbReference>
<dbReference type="GO" id="GO:0000976">
    <property type="term" value="F:transcription cis-regulatory region binding"/>
    <property type="evidence" value="ECO:0007669"/>
    <property type="project" value="TreeGrafter"/>
</dbReference>
<dbReference type="FunFam" id="1.10.10.10:FF:000001">
    <property type="entry name" value="LysR family transcriptional regulator"/>
    <property type="match status" value="1"/>
</dbReference>
<dbReference type="PRINTS" id="PR00039">
    <property type="entry name" value="HTHLYSR"/>
</dbReference>
<dbReference type="Gene3D" id="1.10.10.10">
    <property type="entry name" value="Winged helix-like DNA-binding domain superfamily/Winged helix DNA-binding domain"/>
    <property type="match status" value="1"/>
</dbReference>
<dbReference type="InterPro" id="IPR036388">
    <property type="entry name" value="WH-like_DNA-bd_sf"/>
</dbReference>
<dbReference type="Gene3D" id="3.40.190.10">
    <property type="entry name" value="Periplasmic binding protein-like II"/>
    <property type="match status" value="1"/>
</dbReference>